<proteinExistence type="predicted"/>
<keyword evidence="5" id="KW-1185">Reference proteome</keyword>
<protein>
    <submittedName>
        <fullName evidence="4">WxL domain cell surface protein</fullName>
    </submittedName>
</protein>
<feature type="chain" id="PRO_5004892731" evidence="2">
    <location>
        <begin position="31"/>
        <end position="263"/>
    </location>
</feature>
<evidence type="ECO:0000256" key="1">
    <source>
        <dbReference type="SAM" id="MobiDB-lite"/>
    </source>
</evidence>
<evidence type="ECO:0000259" key="3">
    <source>
        <dbReference type="Pfam" id="PF13731"/>
    </source>
</evidence>
<dbReference type="EMBL" id="AODH01000026">
    <property type="protein sequence ID" value="EUJ39558.1"/>
    <property type="molecule type" value="Genomic_DNA"/>
</dbReference>
<evidence type="ECO:0000256" key="2">
    <source>
        <dbReference type="SAM" id="SignalP"/>
    </source>
</evidence>
<dbReference type="Pfam" id="PF13731">
    <property type="entry name" value="WxL"/>
    <property type="match status" value="1"/>
</dbReference>
<reference evidence="4 5" key="1">
    <citation type="submission" date="2012-12" db="EMBL/GenBank/DDBJ databases">
        <title>Novel taxa of Listeriaceae from agricultural environments in the United States.</title>
        <authorList>
            <person name="den Bakker H.C."/>
            <person name="Allred A."/>
            <person name="Warchocki S."/>
            <person name="Wright E.M."/>
            <person name="Burrell A."/>
            <person name="Nightingale K.K."/>
            <person name="Kephart D."/>
            <person name="Wiedmann M."/>
        </authorList>
    </citation>
    <scope>NUCLEOTIDE SEQUENCE [LARGE SCALE GENOMIC DNA]</scope>
    <source>
        <strain evidence="4 5">FSL F6-1037</strain>
    </source>
</reference>
<gene>
    <name evidence="4" type="ORF">BCAMP_07035</name>
</gene>
<comment type="caution">
    <text evidence="4">The sequence shown here is derived from an EMBL/GenBank/DDBJ whole genome shotgun (WGS) entry which is preliminary data.</text>
</comment>
<dbReference type="OrthoDB" id="2356942at2"/>
<feature type="domain" description="WxL" evidence="3">
    <location>
        <begin position="34"/>
        <end position="258"/>
    </location>
</feature>
<evidence type="ECO:0000313" key="5">
    <source>
        <dbReference type="Proteomes" id="UP000019243"/>
    </source>
</evidence>
<name>W7D2Q0_9LIST</name>
<sequence length="263" mass="28022">MKNDKKCLIVTSLVGLGTMGLLVNTAEVKAAETGANYQSNGAVRFIPNTDPVDPVDPTDPTEPVDPIDPTDPEGPNPGTPGPLSIDFASSFDFGVNQISSVDALYYANPQRYQVAGKETPNYVQISDNRGLSAGWQLHVKQDTQFKNDDARYNELKGAVITIKDSEAVSNTVAVEAPTVSKKVTLQPGEAVPVMAATKGAGDGTWISRFGKLEQVAEKQADGSVKQVTKNTSVQLAVPGSTPKSAVEYRSRLTWVLAEVNSND</sequence>
<organism evidence="4 5">
    <name type="scientific">Brochothrix campestris FSL F6-1037</name>
    <dbReference type="NCBI Taxonomy" id="1265861"/>
    <lineage>
        <taxon>Bacteria</taxon>
        <taxon>Bacillati</taxon>
        <taxon>Bacillota</taxon>
        <taxon>Bacilli</taxon>
        <taxon>Bacillales</taxon>
        <taxon>Listeriaceae</taxon>
        <taxon>Brochothrix</taxon>
    </lineage>
</organism>
<dbReference type="AlphaFoldDB" id="W7D2Q0"/>
<feature type="region of interest" description="Disordered" evidence="1">
    <location>
        <begin position="41"/>
        <end position="83"/>
    </location>
</feature>
<dbReference type="STRING" id="1265861.BCAMP_07035"/>
<dbReference type="InterPro" id="IPR027994">
    <property type="entry name" value="WxL_dom"/>
</dbReference>
<dbReference type="PATRIC" id="fig|1265861.3.peg.1385"/>
<accession>W7D2Q0</accession>
<evidence type="ECO:0000313" key="4">
    <source>
        <dbReference type="EMBL" id="EUJ39558.1"/>
    </source>
</evidence>
<dbReference type="Proteomes" id="UP000019243">
    <property type="component" value="Unassembled WGS sequence"/>
</dbReference>
<feature type="signal peptide" evidence="2">
    <location>
        <begin position="1"/>
        <end position="30"/>
    </location>
</feature>
<keyword evidence="2" id="KW-0732">Signal</keyword>